<gene>
    <name evidence="1" type="ORF">V1477_019072</name>
</gene>
<evidence type="ECO:0000313" key="2">
    <source>
        <dbReference type="Proteomes" id="UP001607303"/>
    </source>
</evidence>
<name>A0ABD2ATM3_VESMC</name>
<dbReference type="AlphaFoldDB" id="A0ABD2ATM3"/>
<protein>
    <submittedName>
        <fullName evidence="1">Uncharacterized protein</fullName>
    </submittedName>
</protein>
<organism evidence="1 2">
    <name type="scientific">Vespula maculifrons</name>
    <name type="common">Eastern yellow jacket</name>
    <name type="synonym">Wasp</name>
    <dbReference type="NCBI Taxonomy" id="7453"/>
    <lineage>
        <taxon>Eukaryota</taxon>
        <taxon>Metazoa</taxon>
        <taxon>Ecdysozoa</taxon>
        <taxon>Arthropoda</taxon>
        <taxon>Hexapoda</taxon>
        <taxon>Insecta</taxon>
        <taxon>Pterygota</taxon>
        <taxon>Neoptera</taxon>
        <taxon>Endopterygota</taxon>
        <taxon>Hymenoptera</taxon>
        <taxon>Apocrita</taxon>
        <taxon>Aculeata</taxon>
        <taxon>Vespoidea</taxon>
        <taxon>Vespidae</taxon>
        <taxon>Vespinae</taxon>
        <taxon>Vespula</taxon>
    </lineage>
</organism>
<dbReference type="EMBL" id="JAYRBN010000113">
    <property type="protein sequence ID" value="KAL2723840.1"/>
    <property type="molecule type" value="Genomic_DNA"/>
</dbReference>
<evidence type="ECO:0000313" key="1">
    <source>
        <dbReference type="EMBL" id="KAL2723840.1"/>
    </source>
</evidence>
<reference evidence="1 2" key="1">
    <citation type="journal article" date="2024" name="Ann. Entomol. Soc. Am.">
        <title>Genomic analyses of the southern and eastern yellowjacket wasps (Hymenoptera: Vespidae) reveal evolutionary signatures of social life.</title>
        <authorList>
            <person name="Catto M.A."/>
            <person name="Caine P.B."/>
            <person name="Orr S.E."/>
            <person name="Hunt B.G."/>
            <person name="Goodisman M.A.D."/>
        </authorList>
    </citation>
    <scope>NUCLEOTIDE SEQUENCE [LARGE SCALE GENOMIC DNA]</scope>
    <source>
        <strain evidence="1">232</strain>
        <tissue evidence="1">Head and thorax</tissue>
    </source>
</reference>
<comment type="caution">
    <text evidence="1">The sequence shown here is derived from an EMBL/GenBank/DDBJ whole genome shotgun (WGS) entry which is preliminary data.</text>
</comment>
<accession>A0ABD2ATM3</accession>
<sequence length="68" mass="8162">MSDSIKKIEKISRTLSSYLGLKIITETQLNFKYTFSLRHVSYLKEIYSYFTIAIQMVQQLWQTNFLIF</sequence>
<keyword evidence="2" id="KW-1185">Reference proteome</keyword>
<proteinExistence type="predicted"/>
<dbReference type="Proteomes" id="UP001607303">
    <property type="component" value="Unassembled WGS sequence"/>
</dbReference>